<dbReference type="EMBL" id="LCEJ01000007">
    <property type="protein sequence ID" value="KKS71020.1"/>
    <property type="molecule type" value="Genomic_DNA"/>
</dbReference>
<accession>A0A0G1BCC2</accession>
<evidence type="ECO:0000313" key="1">
    <source>
        <dbReference type="EMBL" id="KKS71020.1"/>
    </source>
</evidence>
<evidence type="ECO:0000313" key="2">
    <source>
        <dbReference type="Proteomes" id="UP000034785"/>
    </source>
</evidence>
<dbReference type="AlphaFoldDB" id="A0A0G1BCC2"/>
<name>A0A0G1BCC2_9BACT</name>
<feature type="non-terminal residue" evidence="1">
    <location>
        <position position="1"/>
    </location>
</feature>
<comment type="caution">
    <text evidence="1">The sequence shown here is derived from an EMBL/GenBank/DDBJ whole genome shotgun (WGS) entry which is preliminary data.</text>
</comment>
<dbReference type="Proteomes" id="UP000034785">
    <property type="component" value="Unassembled WGS sequence"/>
</dbReference>
<sequence>QAVIIPKTKIPAPIQKIGGASLSLREVTKAERMVDQNIILL</sequence>
<protein>
    <submittedName>
        <fullName evidence="1">Uncharacterized protein</fullName>
    </submittedName>
</protein>
<reference evidence="1 2" key="1">
    <citation type="journal article" date="2015" name="Nature">
        <title>rRNA introns, odd ribosomes, and small enigmatic genomes across a large radiation of phyla.</title>
        <authorList>
            <person name="Brown C.T."/>
            <person name="Hug L.A."/>
            <person name="Thomas B.C."/>
            <person name="Sharon I."/>
            <person name="Castelle C.J."/>
            <person name="Singh A."/>
            <person name="Wilkins M.J."/>
            <person name="Williams K.H."/>
            <person name="Banfield J.F."/>
        </authorList>
    </citation>
    <scope>NUCLEOTIDE SEQUENCE [LARGE SCALE GENOMIC DNA]</scope>
</reference>
<organism evidence="1 2">
    <name type="scientific">Candidatus Daviesbacteria bacterium GW2011_GWA2_42_7</name>
    <dbReference type="NCBI Taxonomy" id="1618425"/>
    <lineage>
        <taxon>Bacteria</taxon>
        <taxon>Candidatus Daviesiibacteriota</taxon>
    </lineage>
</organism>
<gene>
    <name evidence="1" type="ORF">UV41_C0007G0020</name>
</gene>
<proteinExistence type="predicted"/>